<keyword evidence="5" id="KW-0808">Transferase</keyword>
<evidence type="ECO:0000256" key="1">
    <source>
        <dbReference type="ARBA" id="ARBA00004496"/>
    </source>
</evidence>
<dbReference type="Gene3D" id="3.40.35.10">
    <property type="entry name" value="Phosphotransferase system, sorbose subfamily IIB component"/>
    <property type="match status" value="1"/>
</dbReference>
<dbReference type="GO" id="GO:0008982">
    <property type="term" value="F:protein-N(PI)-phosphohistidine-sugar phosphotransferase activity"/>
    <property type="evidence" value="ECO:0007669"/>
    <property type="project" value="InterPro"/>
</dbReference>
<dbReference type="Pfam" id="PF03830">
    <property type="entry name" value="PTSIIB_sorb"/>
    <property type="match status" value="1"/>
</dbReference>
<reference evidence="8 9" key="1">
    <citation type="submission" date="2016-10" db="EMBL/GenBank/DDBJ databases">
        <authorList>
            <person name="de Groot N.N."/>
        </authorList>
    </citation>
    <scope>NUCLEOTIDE SEQUENCE [LARGE SCALE GENOMIC DNA]</scope>
    <source>
        <strain evidence="8 9">DSM 569</strain>
    </source>
</reference>
<sequence length="167" mass="18750">MGEILFARVDDRLIHGQVMTKWSKGFGCNAVFVIDNNLAKDEYMKSIYLMSAATSNLAVKILGVDEAISLWNNDKFGNYRVILLYKDIATVKESITKGLPIKKLNVGGLAKSPEKKFVIPSVSLKKEEAEMLWELANNFDVEVFFQTLPESKRVNLDAALKLFGINM</sequence>
<dbReference type="AlphaFoldDB" id="A0A1G7J9W9"/>
<evidence type="ECO:0000313" key="8">
    <source>
        <dbReference type="EMBL" id="SDF21757.1"/>
    </source>
</evidence>
<keyword evidence="2" id="KW-0813">Transport</keyword>
<accession>A0A1G7J9W9</accession>
<dbReference type="GO" id="GO:0005737">
    <property type="term" value="C:cytoplasm"/>
    <property type="evidence" value="ECO:0007669"/>
    <property type="project" value="UniProtKB-SubCell"/>
</dbReference>
<keyword evidence="3" id="KW-0963">Cytoplasm</keyword>
<dbReference type="GO" id="GO:0016301">
    <property type="term" value="F:kinase activity"/>
    <property type="evidence" value="ECO:0007669"/>
    <property type="project" value="UniProtKB-KW"/>
</dbReference>
<keyword evidence="7" id="KW-0418">Kinase</keyword>
<evidence type="ECO:0000256" key="5">
    <source>
        <dbReference type="ARBA" id="ARBA00022679"/>
    </source>
</evidence>
<gene>
    <name evidence="8" type="ORF">SAMN04244560_00425</name>
</gene>
<dbReference type="EMBL" id="FNBS01000006">
    <property type="protein sequence ID" value="SDF21757.1"/>
    <property type="molecule type" value="Genomic_DNA"/>
</dbReference>
<comment type="subcellular location">
    <subcellularLocation>
        <location evidence="1">Cytoplasm</location>
    </subcellularLocation>
</comment>
<dbReference type="InterPro" id="IPR004720">
    <property type="entry name" value="PTS_IIB_sorbose-sp"/>
</dbReference>
<dbReference type="InterPro" id="IPR036667">
    <property type="entry name" value="PTS_IIB_sorbose-sp_sf"/>
</dbReference>
<proteinExistence type="predicted"/>
<protein>
    <submittedName>
        <fullName evidence="8">PTS system, mannose-specific IIB component</fullName>
    </submittedName>
</protein>
<evidence type="ECO:0000256" key="6">
    <source>
        <dbReference type="ARBA" id="ARBA00022683"/>
    </source>
</evidence>
<name>A0A1G7J9W9_THETY</name>
<evidence type="ECO:0000313" key="9">
    <source>
        <dbReference type="Proteomes" id="UP000183404"/>
    </source>
</evidence>
<evidence type="ECO:0000256" key="3">
    <source>
        <dbReference type="ARBA" id="ARBA00022490"/>
    </source>
</evidence>
<keyword evidence="6" id="KW-0598">Phosphotransferase system</keyword>
<evidence type="ECO:0000256" key="7">
    <source>
        <dbReference type="ARBA" id="ARBA00022777"/>
    </source>
</evidence>
<dbReference type="GO" id="GO:0009401">
    <property type="term" value="P:phosphoenolpyruvate-dependent sugar phosphotransferase system"/>
    <property type="evidence" value="ECO:0007669"/>
    <property type="project" value="UniProtKB-KW"/>
</dbReference>
<organism evidence="8 9">
    <name type="scientific">Thermoanaerobacter thermohydrosulfuricus</name>
    <name type="common">Clostridium thermohydrosulfuricum</name>
    <dbReference type="NCBI Taxonomy" id="1516"/>
    <lineage>
        <taxon>Bacteria</taxon>
        <taxon>Bacillati</taxon>
        <taxon>Bacillota</taxon>
        <taxon>Clostridia</taxon>
        <taxon>Thermoanaerobacterales</taxon>
        <taxon>Thermoanaerobacteraceae</taxon>
        <taxon>Thermoanaerobacter</taxon>
    </lineage>
</organism>
<evidence type="ECO:0000256" key="4">
    <source>
        <dbReference type="ARBA" id="ARBA00022597"/>
    </source>
</evidence>
<evidence type="ECO:0000256" key="2">
    <source>
        <dbReference type="ARBA" id="ARBA00022448"/>
    </source>
</evidence>
<dbReference type="RefSeq" id="WP_003866639.1">
    <property type="nucleotide sequence ID" value="NZ_FNBS01000006.1"/>
</dbReference>
<dbReference type="Proteomes" id="UP000183404">
    <property type="component" value="Unassembled WGS sequence"/>
</dbReference>
<dbReference type="SUPFAM" id="SSF52728">
    <property type="entry name" value="PTS IIb component"/>
    <property type="match status" value="1"/>
</dbReference>
<keyword evidence="4" id="KW-0762">Sugar transport</keyword>
<dbReference type="PROSITE" id="PS51101">
    <property type="entry name" value="PTS_EIIB_TYPE_4"/>
    <property type="match status" value="1"/>
</dbReference>